<feature type="compositionally biased region" description="Polar residues" evidence="1">
    <location>
        <begin position="501"/>
        <end position="519"/>
    </location>
</feature>
<dbReference type="EMBL" id="KN823391">
    <property type="protein sequence ID" value="KIO17382.1"/>
    <property type="molecule type" value="Genomic_DNA"/>
</dbReference>
<dbReference type="SUPFAM" id="SSF52047">
    <property type="entry name" value="RNI-like"/>
    <property type="match status" value="1"/>
</dbReference>
<dbReference type="OrthoDB" id="3046437at2759"/>
<sequence>MDEFYLQKVLSSIQIVFPTIERRVERQISQMRACREAAGRPFEARKDFNRTVPINQLHFEIFTRIVEGFLQDELFRSSYHQDLGRLRLVCSSWDARILQHPRVWSFIPAHYASINQEAVEKYLERSKSVPLSIWYYPDGHLDPPPILPQVILRACSRWRSINLTLEHTADFLPLANASVPQLEVLELTCFGAEDEEEEDRVESLNLFGGNAPRLRKVTIRELPLRWDAAIFRGLEELVVEDVYGIPLTHLTDILLQSPTLNTLHLHDCWIDDQQIAGLVPSHIIALPHLRSIHLERLSGNVTSCLLQHLSAPAVQELVIEPDPSVGDDPNALLQGAATFISHAGEMVSGLRYLQLNLHAMDDSGWIKLTASAHQDDRIFTLASALGRPVDWAGWVQDHILPALSENAEIDLVVGGTISNDLLSKSSYPQFVRSLEISTYKMPPETFEYLGRPVAAQDNFGPSSQHWPFSSVTRMTFVVDRLDLCALTNMLERRCGMWEPQTPASIPQNQNFNHQPQSGSELREGFSGGADNRANTSSYPTYPAPLQLLQLPSPSHPASSALATAFSRAEASIFLARIKRAVGDEVLKFEPCQLPM</sequence>
<reference evidence="4" key="2">
    <citation type="submission" date="2015-01" db="EMBL/GenBank/DDBJ databases">
        <title>Evolutionary Origins and Diversification of the Mycorrhizal Mutualists.</title>
        <authorList>
            <consortium name="DOE Joint Genome Institute"/>
            <consortium name="Mycorrhizal Genomics Consortium"/>
            <person name="Kohler A."/>
            <person name="Kuo A."/>
            <person name="Nagy L.G."/>
            <person name="Floudas D."/>
            <person name="Copeland A."/>
            <person name="Barry K.W."/>
            <person name="Cichocki N."/>
            <person name="Veneault-Fourrey C."/>
            <person name="LaButti K."/>
            <person name="Lindquist E.A."/>
            <person name="Lipzen A."/>
            <person name="Lundell T."/>
            <person name="Morin E."/>
            <person name="Murat C."/>
            <person name="Riley R."/>
            <person name="Ohm R."/>
            <person name="Sun H."/>
            <person name="Tunlid A."/>
            <person name="Henrissat B."/>
            <person name="Grigoriev I.V."/>
            <person name="Hibbett D.S."/>
            <person name="Martin F."/>
        </authorList>
    </citation>
    <scope>NUCLEOTIDE SEQUENCE [LARGE SCALE GENOMIC DNA]</scope>
    <source>
        <strain evidence="4">MUT 4182</strain>
    </source>
</reference>
<protein>
    <recommendedName>
        <fullName evidence="5">F-box domain-containing protein</fullName>
    </recommendedName>
</protein>
<dbReference type="HOGENOM" id="CLU_458699_0_0_1"/>
<evidence type="ECO:0000313" key="4">
    <source>
        <dbReference type="Proteomes" id="UP000054248"/>
    </source>
</evidence>
<reference evidence="3 4" key="1">
    <citation type="submission" date="2014-04" db="EMBL/GenBank/DDBJ databases">
        <authorList>
            <consortium name="DOE Joint Genome Institute"/>
            <person name="Kuo A."/>
            <person name="Girlanda M."/>
            <person name="Perotto S."/>
            <person name="Kohler A."/>
            <person name="Nagy L.G."/>
            <person name="Floudas D."/>
            <person name="Copeland A."/>
            <person name="Barry K.W."/>
            <person name="Cichocki N."/>
            <person name="Veneault-Fourrey C."/>
            <person name="LaButti K."/>
            <person name="Lindquist E.A."/>
            <person name="Lipzen A."/>
            <person name="Lundell T."/>
            <person name="Morin E."/>
            <person name="Murat C."/>
            <person name="Sun H."/>
            <person name="Tunlid A."/>
            <person name="Henrissat B."/>
            <person name="Grigoriev I.V."/>
            <person name="Hibbett D.S."/>
            <person name="Martin F."/>
            <person name="Nordberg H.P."/>
            <person name="Cantor M.N."/>
            <person name="Hua S.X."/>
        </authorList>
    </citation>
    <scope>NUCLEOTIDE SEQUENCE [LARGE SCALE GENOMIC DNA]</scope>
    <source>
        <strain evidence="3 4">MUT 4182</strain>
    </source>
</reference>
<dbReference type="Gene3D" id="3.80.10.10">
    <property type="entry name" value="Ribonuclease Inhibitor"/>
    <property type="match status" value="1"/>
</dbReference>
<dbReference type="EMBL" id="KN823364">
    <property type="protein sequence ID" value="KIO17603.1"/>
    <property type="molecule type" value="Genomic_DNA"/>
</dbReference>
<dbReference type="AlphaFoldDB" id="A0A0C3K855"/>
<evidence type="ECO:0000313" key="3">
    <source>
        <dbReference type="EMBL" id="KIO17603.1"/>
    </source>
</evidence>
<evidence type="ECO:0008006" key="5">
    <source>
        <dbReference type="Google" id="ProtNLM"/>
    </source>
</evidence>
<evidence type="ECO:0000313" key="2">
    <source>
        <dbReference type="EMBL" id="KIO17382.1"/>
    </source>
</evidence>
<organism evidence="3 4">
    <name type="scientific">Tulasnella calospora MUT 4182</name>
    <dbReference type="NCBI Taxonomy" id="1051891"/>
    <lineage>
        <taxon>Eukaryota</taxon>
        <taxon>Fungi</taxon>
        <taxon>Dikarya</taxon>
        <taxon>Basidiomycota</taxon>
        <taxon>Agaricomycotina</taxon>
        <taxon>Agaricomycetes</taxon>
        <taxon>Cantharellales</taxon>
        <taxon>Tulasnellaceae</taxon>
        <taxon>Tulasnella</taxon>
    </lineage>
</organism>
<reference evidence="3" key="3">
    <citation type="submission" date="2015-02" db="EMBL/GenBank/DDBJ databases">
        <title>Evolutionary Origins and Diversification of the Mycorrhizal Mutualists.</title>
        <authorList>
            <consortium name="DOE Joint Genome Institute"/>
            <consortium name="Mycorrhizal Genomics Consortium"/>
            <person name="Kohler A."/>
            <person name="Kuo A."/>
            <person name="Nagy L.G."/>
            <person name="Floudas D."/>
            <person name="Copeland A."/>
            <person name="Barry K.W."/>
            <person name="Cichocki N."/>
            <person name="Veneault-Fourrey C."/>
            <person name="LaButti K."/>
            <person name="Lindquist E.A."/>
            <person name="Lipzen A."/>
            <person name="Lundell T."/>
            <person name="Morin E."/>
            <person name="Murat C."/>
            <person name="Riley R."/>
            <person name="Ohm R."/>
            <person name="Sun H."/>
            <person name="Tunlid A."/>
            <person name="Henrissat B."/>
            <person name="Grigoriev I.V."/>
            <person name="Hibbett D.S."/>
            <person name="Martin F."/>
        </authorList>
    </citation>
    <scope>NUCLEOTIDE SEQUENCE</scope>
    <source>
        <strain evidence="3">MUT 4182</strain>
    </source>
</reference>
<accession>A0A0C3K855</accession>
<dbReference type="InterPro" id="IPR032675">
    <property type="entry name" value="LRR_dom_sf"/>
</dbReference>
<name>A0A0C3K855_9AGAM</name>
<proteinExistence type="predicted"/>
<gene>
    <name evidence="3" type="ORF">M407DRAFT_32730</name>
    <name evidence="2" type="ORF">M407DRAFT_32961</name>
</gene>
<evidence type="ECO:0000256" key="1">
    <source>
        <dbReference type="SAM" id="MobiDB-lite"/>
    </source>
</evidence>
<dbReference type="Proteomes" id="UP000054248">
    <property type="component" value="Unassembled WGS sequence"/>
</dbReference>
<keyword evidence="4" id="KW-1185">Reference proteome</keyword>
<feature type="region of interest" description="Disordered" evidence="1">
    <location>
        <begin position="501"/>
        <end position="538"/>
    </location>
</feature>